<dbReference type="InterPro" id="IPR018109">
    <property type="entry name" value="Folylpolyglutamate_synth_CS"/>
</dbReference>
<keyword evidence="14" id="KW-0999">Mitochondrion inner membrane</keyword>
<protein>
    <recommendedName>
        <fullName evidence="8">Folylpolyglutamate synthase</fullName>
        <ecNumber evidence="7">6.3.2.17</ecNumber>
    </recommendedName>
    <alternativeName>
        <fullName evidence="20">Folylpoly-gamma-glutamate synthetase</fullName>
    </alternativeName>
    <alternativeName>
        <fullName evidence="19">Tetrahydrofolylpolyglutamate synthase</fullName>
    </alternativeName>
</protein>
<feature type="binding site" evidence="23">
    <location>
        <position position="197"/>
    </location>
    <ligand>
        <name>Mg(2+)</name>
        <dbReference type="ChEBI" id="CHEBI:18420"/>
        <label>1</label>
    </ligand>
</feature>
<evidence type="ECO:0000256" key="16">
    <source>
        <dbReference type="ARBA" id="ARBA00022842"/>
    </source>
</evidence>
<dbReference type="GeneID" id="17351512"/>
<accession>E1ZPW4</accession>
<dbReference type="RefSeq" id="XP_005844237.1">
    <property type="nucleotide sequence ID" value="XM_005844175.1"/>
</dbReference>
<dbReference type="PROSITE" id="PS01011">
    <property type="entry name" value="FOLYLPOLYGLU_SYNT_1"/>
    <property type="match status" value="1"/>
</dbReference>
<dbReference type="KEGG" id="cvr:CHLNCDRAFT_7888"/>
<dbReference type="SUPFAM" id="SSF53244">
    <property type="entry name" value="MurD-like peptide ligases, peptide-binding domain"/>
    <property type="match status" value="1"/>
</dbReference>
<dbReference type="InParanoid" id="E1ZPW4"/>
<feature type="binding site" evidence="22">
    <location>
        <position position="325"/>
    </location>
    <ligand>
        <name>ATP</name>
        <dbReference type="ChEBI" id="CHEBI:30616"/>
    </ligand>
</feature>
<comment type="similarity">
    <text evidence="6">Belongs to the folylpolyglutamate synthase family.</text>
</comment>
<keyword evidence="17" id="KW-0496">Mitochondrion</keyword>
<evidence type="ECO:0000256" key="23">
    <source>
        <dbReference type="PIRSR" id="PIRSR038895-2"/>
    </source>
</evidence>
<keyword evidence="10" id="KW-0554">One-carbon metabolism</keyword>
<evidence type="ECO:0000256" key="1">
    <source>
        <dbReference type="ARBA" id="ARBA00001944"/>
    </source>
</evidence>
<keyword evidence="12 23" id="KW-0479">Metal-binding</keyword>
<keyword evidence="26" id="KW-1185">Reference proteome</keyword>
<dbReference type="InterPro" id="IPR023600">
    <property type="entry name" value="Folylpolyglutamate_synth_euk"/>
</dbReference>
<keyword evidence="11" id="KW-0436">Ligase</keyword>
<dbReference type="GO" id="GO:0005743">
    <property type="term" value="C:mitochondrial inner membrane"/>
    <property type="evidence" value="ECO:0007669"/>
    <property type="project" value="UniProtKB-SubCell"/>
</dbReference>
<evidence type="ECO:0000256" key="12">
    <source>
        <dbReference type="ARBA" id="ARBA00022723"/>
    </source>
</evidence>
<dbReference type="AlphaFoldDB" id="E1ZPW4"/>
<dbReference type="GO" id="GO:0006730">
    <property type="term" value="P:one-carbon metabolic process"/>
    <property type="evidence" value="ECO:0007669"/>
    <property type="project" value="UniProtKB-KW"/>
</dbReference>
<dbReference type="InterPro" id="IPR036615">
    <property type="entry name" value="Mur_ligase_C_dom_sf"/>
</dbReference>
<evidence type="ECO:0000256" key="24">
    <source>
        <dbReference type="SAM" id="MobiDB-lite"/>
    </source>
</evidence>
<organism evidence="26">
    <name type="scientific">Chlorella variabilis</name>
    <name type="common">Green alga</name>
    <dbReference type="NCBI Taxonomy" id="554065"/>
    <lineage>
        <taxon>Eukaryota</taxon>
        <taxon>Viridiplantae</taxon>
        <taxon>Chlorophyta</taxon>
        <taxon>core chlorophytes</taxon>
        <taxon>Trebouxiophyceae</taxon>
        <taxon>Chlorellales</taxon>
        <taxon>Chlorellaceae</taxon>
        <taxon>Chlorella clade</taxon>
        <taxon>Chlorella</taxon>
    </lineage>
</organism>
<evidence type="ECO:0000256" key="13">
    <source>
        <dbReference type="ARBA" id="ARBA00022741"/>
    </source>
</evidence>
<feature type="binding site" evidence="23">
    <location>
        <position position="128"/>
    </location>
    <ligand>
        <name>Mg(2+)</name>
        <dbReference type="ChEBI" id="CHEBI:18420"/>
        <label>1</label>
    </ligand>
</feature>
<dbReference type="Gene3D" id="3.40.1190.10">
    <property type="entry name" value="Mur-like, catalytic domain"/>
    <property type="match status" value="1"/>
</dbReference>
<feature type="binding site" evidence="22">
    <location>
        <position position="347"/>
    </location>
    <ligand>
        <name>ATP</name>
        <dbReference type="ChEBI" id="CHEBI:30616"/>
    </ligand>
</feature>
<dbReference type="FunCoup" id="E1ZPW4">
    <property type="interactions" value="1885"/>
</dbReference>
<comment type="catalytic activity">
    <reaction evidence="21">
        <text>(6S)-5,6,7,8-tetrahydrofolyl-(gamma-L-Glu)(n) + L-glutamate + ATP = (6S)-5,6,7,8-tetrahydrofolyl-(gamma-L-Glu)(n+1) + ADP + phosphate + H(+)</text>
        <dbReference type="Rhea" id="RHEA:10580"/>
        <dbReference type="Rhea" id="RHEA-COMP:14738"/>
        <dbReference type="Rhea" id="RHEA-COMP:14740"/>
        <dbReference type="ChEBI" id="CHEBI:15378"/>
        <dbReference type="ChEBI" id="CHEBI:29985"/>
        <dbReference type="ChEBI" id="CHEBI:30616"/>
        <dbReference type="ChEBI" id="CHEBI:43474"/>
        <dbReference type="ChEBI" id="CHEBI:141005"/>
        <dbReference type="ChEBI" id="CHEBI:456216"/>
        <dbReference type="EC" id="6.3.2.17"/>
    </reaction>
</comment>
<dbReference type="InterPro" id="IPR036565">
    <property type="entry name" value="Mur-like_cat_sf"/>
</dbReference>
<keyword evidence="15 22" id="KW-0067">ATP-binding</keyword>
<evidence type="ECO:0000313" key="26">
    <source>
        <dbReference type="Proteomes" id="UP000008141"/>
    </source>
</evidence>
<comment type="subcellular location">
    <subcellularLocation>
        <location evidence="4">Cytoplasm</location>
    </subcellularLocation>
    <subcellularLocation>
        <location evidence="2">Mitochondrion inner membrane</location>
    </subcellularLocation>
    <subcellularLocation>
        <location evidence="3">Mitochondrion matrix</location>
    </subcellularLocation>
</comment>
<dbReference type="Gene3D" id="3.90.190.20">
    <property type="entry name" value="Mur ligase, C-terminal domain"/>
    <property type="match status" value="1"/>
</dbReference>
<evidence type="ECO:0000256" key="2">
    <source>
        <dbReference type="ARBA" id="ARBA00004273"/>
    </source>
</evidence>
<dbReference type="GO" id="GO:0005524">
    <property type="term" value="F:ATP binding"/>
    <property type="evidence" value="ECO:0007669"/>
    <property type="project" value="UniProtKB-KW"/>
</dbReference>
<dbReference type="PANTHER" id="PTHR11136">
    <property type="entry name" value="FOLYLPOLYGLUTAMATE SYNTHASE-RELATED"/>
    <property type="match status" value="1"/>
</dbReference>
<evidence type="ECO:0000256" key="15">
    <source>
        <dbReference type="ARBA" id="ARBA00022840"/>
    </source>
</evidence>
<evidence type="ECO:0000256" key="11">
    <source>
        <dbReference type="ARBA" id="ARBA00022598"/>
    </source>
</evidence>
<gene>
    <name evidence="25" type="ORF">CHLNCDRAFT_7888</name>
</gene>
<evidence type="ECO:0000256" key="17">
    <source>
        <dbReference type="ARBA" id="ARBA00023128"/>
    </source>
</evidence>
<dbReference type="OMA" id="ESLDCCM"/>
<evidence type="ECO:0000256" key="3">
    <source>
        <dbReference type="ARBA" id="ARBA00004305"/>
    </source>
</evidence>
<evidence type="ECO:0000256" key="19">
    <source>
        <dbReference type="ARBA" id="ARBA00030592"/>
    </source>
</evidence>
<evidence type="ECO:0000256" key="22">
    <source>
        <dbReference type="PIRSR" id="PIRSR038895-1"/>
    </source>
</evidence>
<comment type="cofactor">
    <cofactor evidence="1">
        <name>a monovalent cation</name>
        <dbReference type="ChEBI" id="CHEBI:60242"/>
    </cofactor>
</comment>
<keyword evidence="18" id="KW-0472">Membrane</keyword>
<evidence type="ECO:0000256" key="21">
    <source>
        <dbReference type="ARBA" id="ARBA00047493"/>
    </source>
</evidence>
<dbReference type="GO" id="GO:0005759">
    <property type="term" value="C:mitochondrial matrix"/>
    <property type="evidence" value="ECO:0007669"/>
    <property type="project" value="UniProtKB-SubCell"/>
</dbReference>
<dbReference type="OrthoDB" id="5212574at2759"/>
<evidence type="ECO:0000256" key="6">
    <source>
        <dbReference type="ARBA" id="ARBA00008276"/>
    </source>
</evidence>
<reference evidence="25 26" key="1">
    <citation type="journal article" date="2010" name="Plant Cell">
        <title>The Chlorella variabilis NC64A genome reveals adaptation to photosymbiosis, coevolution with viruses, and cryptic sex.</title>
        <authorList>
            <person name="Blanc G."/>
            <person name="Duncan G."/>
            <person name="Agarkova I."/>
            <person name="Borodovsky M."/>
            <person name="Gurnon J."/>
            <person name="Kuo A."/>
            <person name="Lindquist E."/>
            <person name="Lucas S."/>
            <person name="Pangilinan J."/>
            <person name="Polle J."/>
            <person name="Salamov A."/>
            <person name="Terry A."/>
            <person name="Yamada T."/>
            <person name="Dunigan D.D."/>
            <person name="Grigoriev I.V."/>
            <person name="Claverie J.M."/>
            <person name="Van Etten J.L."/>
        </authorList>
    </citation>
    <scope>NUCLEOTIDE SEQUENCE [LARGE SCALE GENOMIC DNA]</scope>
    <source>
        <strain evidence="25 26">NC64A</strain>
    </source>
</reference>
<dbReference type="Proteomes" id="UP000008141">
    <property type="component" value="Unassembled WGS sequence"/>
</dbReference>
<dbReference type="NCBIfam" id="TIGR01499">
    <property type="entry name" value="folC"/>
    <property type="match status" value="1"/>
</dbReference>
<dbReference type="GO" id="GO:0046872">
    <property type="term" value="F:metal ion binding"/>
    <property type="evidence" value="ECO:0007669"/>
    <property type="project" value="UniProtKB-KW"/>
</dbReference>
<dbReference type="SUPFAM" id="SSF53623">
    <property type="entry name" value="MurD-like peptide ligases, catalytic domain"/>
    <property type="match status" value="1"/>
</dbReference>
<feature type="region of interest" description="Disordered" evidence="24">
    <location>
        <begin position="1"/>
        <end position="23"/>
    </location>
</feature>
<evidence type="ECO:0000256" key="4">
    <source>
        <dbReference type="ARBA" id="ARBA00004496"/>
    </source>
</evidence>
<evidence type="ECO:0000256" key="20">
    <source>
        <dbReference type="ARBA" id="ARBA00030876"/>
    </source>
</evidence>
<keyword evidence="13 22" id="KW-0547">Nucleotide-binding</keyword>
<evidence type="ECO:0000256" key="14">
    <source>
        <dbReference type="ARBA" id="ARBA00022792"/>
    </source>
</evidence>
<evidence type="ECO:0000256" key="8">
    <source>
        <dbReference type="ARBA" id="ARBA00018660"/>
    </source>
</evidence>
<name>E1ZPW4_CHLVA</name>
<dbReference type="PANTHER" id="PTHR11136:SF5">
    <property type="entry name" value="FOLYLPOLYGLUTAMATE SYNTHASE, MITOCHONDRIAL"/>
    <property type="match status" value="1"/>
</dbReference>
<dbReference type="InterPro" id="IPR001645">
    <property type="entry name" value="Folylpolyglutamate_synth"/>
</dbReference>
<dbReference type="UniPathway" id="UPA00850"/>
<feature type="binding site" evidence="23">
    <location>
        <position position="225"/>
    </location>
    <ligand>
        <name>Mg(2+)</name>
        <dbReference type="ChEBI" id="CHEBI:18420"/>
        <label>1</label>
    </ligand>
</feature>
<dbReference type="EMBL" id="GL433858">
    <property type="protein sequence ID" value="EFN52135.1"/>
    <property type="molecule type" value="Genomic_DNA"/>
</dbReference>
<dbReference type="eggNOG" id="KOG2525">
    <property type="taxonomic scope" value="Eukaryota"/>
</dbReference>
<evidence type="ECO:0000256" key="10">
    <source>
        <dbReference type="ARBA" id="ARBA00022563"/>
    </source>
</evidence>
<dbReference type="FunFam" id="3.40.1190.10:FF:000008">
    <property type="entry name" value="Folylpolyglutamate synthase"/>
    <property type="match status" value="1"/>
</dbReference>
<evidence type="ECO:0000256" key="7">
    <source>
        <dbReference type="ARBA" id="ARBA00013025"/>
    </source>
</evidence>
<evidence type="ECO:0000313" key="25">
    <source>
        <dbReference type="EMBL" id="EFN52135.1"/>
    </source>
</evidence>
<evidence type="ECO:0000256" key="18">
    <source>
        <dbReference type="ARBA" id="ARBA00023136"/>
    </source>
</evidence>
<dbReference type="STRING" id="554065.E1ZPW4"/>
<feature type="non-terminal residue" evidence="25">
    <location>
        <position position="524"/>
    </location>
</feature>
<keyword evidence="16 23" id="KW-0460">Magnesium</keyword>
<feature type="non-terminal residue" evidence="25">
    <location>
        <position position="1"/>
    </location>
</feature>
<dbReference type="GO" id="GO:0005829">
    <property type="term" value="C:cytosol"/>
    <property type="evidence" value="ECO:0007669"/>
    <property type="project" value="TreeGrafter"/>
</dbReference>
<keyword evidence="9" id="KW-0963">Cytoplasm</keyword>
<comment type="pathway">
    <text evidence="5">Cofactor biosynthesis; tetrahydrofolylpolyglutamate biosynthesis.</text>
</comment>
<dbReference type="PIRSF" id="PIRSF038895">
    <property type="entry name" value="FPGS"/>
    <property type="match status" value="1"/>
</dbReference>
<evidence type="ECO:0000256" key="5">
    <source>
        <dbReference type="ARBA" id="ARBA00005150"/>
    </source>
</evidence>
<proteinExistence type="inferred from homology"/>
<dbReference type="FunFam" id="3.90.190.20:FF:000011">
    <property type="entry name" value="Folylpolyglutamate synthase"/>
    <property type="match status" value="1"/>
</dbReference>
<dbReference type="EC" id="6.3.2.17" evidence="7"/>
<evidence type="ECO:0000256" key="9">
    <source>
        <dbReference type="ARBA" id="ARBA00022490"/>
    </source>
</evidence>
<dbReference type="GO" id="GO:0004326">
    <property type="term" value="F:tetrahydrofolylpolyglutamate synthase activity"/>
    <property type="evidence" value="ECO:0007669"/>
    <property type="project" value="UniProtKB-EC"/>
</dbReference>
<sequence>PELHPWTPGPAGSGPPRPALPRAAPAAVRCPALASGHASYERALAALSSLISGRQRKDTGMWAHAFEMMQSYLEASGPAIRHARLSLEEPLGELSVIHVAGTKGKGSTCAMIERMLREAGYRTGLFTSPHLIDVRERIRINGEPLDRATFLRNLWWIFDKLEEKASDDSGKPAYFRFLTLLCFKVFLEQKVDVVILEVGLGGRLDATNCVRHPVVCGVSSLGFDHMELLGYTLPEIAREKAGIFKPGVPAFTVPQREDAAEALRERAAAVGTPLAQVRAWEDYAGAADVVLGLAGEHQKLNAALAAGHLPPEYVAGLQAANWPGRGHIVHDVQGPGQRLPRLSFFLDGAHTAESMATCAHWFADASQPPAAGTSAAGVGAAGRPDTQLQQGLVTQRILLFNCMQERDPQNLLQPLAQALTERQVSIHHALFVPPDSTYMKLGSSAEPANLTWQHSLRSVWESMTTTAAGSSGTIVPFRTAVLPSLSVTLDWLRRCVREIPNLRMQVLVTGSLYLVGDLLKALQQ</sequence>